<gene>
    <name evidence="13" type="ORF">SHI21_05640</name>
</gene>
<evidence type="ECO:0000313" key="14">
    <source>
        <dbReference type="Proteomes" id="UP001302274"/>
    </source>
</evidence>
<feature type="domain" description="TonB C-terminal" evidence="12">
    <location>
        <begin position="107"/>
        <end position="193"/>
    </location>
</feature>
<dbReference type="InterPro" id="IPR006260">
    <property type="entry name" value="TonB/TolA_C"/>
</dbReference>
<evidence type="ECO:0000256" key="3">
    <source>
        <dbReference type="ARBA" id="ARBA00022448"/>
    </source>
</evidence>
<sequence length="193" mass="20610">MPKISYSLAIAFAIHILILAGSTFLIDKAPLPFLIDPKSLINVQLGDGNGRQGRKTHFIPTQFHSGKSSEAQTGAAANENAVSEMKAASENGSGTGVGSGSGNGSSSYDFNASAVSYKDPTYPRLAIKRELQGSVKVRVSVSPEGRPSNIEILKSSGHDLLDRAAIDAISDWKFLPRSAPYFVEKNITFQLKN</sequence>
<dbReference type="NCBIfam" id="TIGR01352">
    <property type="entry name" value="tonB_Cterm"/>
    <property type="match status" value="1"/>
</dbReference>
<evidence type="ECO:0000256" key="7">
    <source>
        <dbReference type="ARBA" id="ARBA00022927"/>
    </source>
</evidence>
<reference evidence="13 14" key="1">
    <citation type="submission" date="2023-11" db="EMBL/GenBank/DDBJ databases">
        <title>A Novel Polar Bacteriovorax (B. antarcticus) Isolated from the Biocrust in Antarctica.</title>
        <authorList>
            <person name="Mun W."/>
            <person name="Choi S.Y."/>
            <person name="Mitchell R.J."/>
        </authorList>
    </citation>
    <scope>NUCLEOTIDE SEQUENCE [LARGE SCALE GENOMIC DNA]</scope>
    <source>
        <strain evidence="13 14">PP10</strain>
    </source>
</reference>
<dbReference type="PANTHER" id="PTHR33446">
    <property type="entry name" value="PROTEIN TONB-RELATED"/>
    <property type="match status" value="1"/>
</dbReference>
<evidence type="ECO:0000256" key="10">
    <source>
        <dbReference type="SAM" id="MobiDB-lite"/>
    </source>
</evidence>
<evidence type="ECO:0000256" key="2">
    <source>
        <dbReference type="ARBA" id="ARBA00006555"/>
    </source>
</evidence>
<evidence type="ECO:0000256" key="11">
    <source>
        <dbReference type="SAM" id="Phobius"/>
    </source>
</evidence>
<dbReference type="PANTHER" id="PTHR33446:SF2">
    <property type="entry name" value="PROTEIN TONB"/>
    <property type="match status" value="1"/>
</dbReference>
<proteinExistence type="inferred from homology"/>
<evidence type="ECO:0000256" key="5">
    <source>
        <dbReference type="ARBA" id="ARBA00022519"/>
    </source>
</evidence>
<dbReference type="InterPro" id="IPR051045">
    <property type="entry name" value="TonB-dependent_transducer"/>
</dbReference>
<accession>A0ABU5VRK0</accession>
<dbReference type="PRINTS" id="PR01374">
    <property type="entry name" value="TONBPROTEIN"/>
</dbReference>
<feature type="region of interest" description="Disordered" evidence="10">
    <location>
        <begin position="63"/>
        <end position="103"/>
    </location>
</feature>
<organism evidence="13 14">
    <name type="scientific">Bacteriovorax antarcticus</name>
    <dbReference type="NCBI Taxonomy" id="3088717"/>
    <lineage>
        <taxon>Bacteria</taxon>
        <taxon>Pseudomonadati</taxon>
        <taxon>Bdellovibrionota</taxon>
        <taxon>Bacteriovoracia</taxon>
        <taxon>Bacteriovoracales</taxon>
        <taxon>Bacteriovoracaceae</taxon>
        <taxon>Bacteriovorax</taxon>
    </lineage>
</organism>
<keyword evidence="14" id="KW-1185">Reference proteome</keyword>
<comment type="caution">
    <text evidence="13">The sequence shown here is derived from an EMBL/GenBank/DDBJ whole genome shotgun (WGS) entry which is preliminary data.</text>
</comment>
<dbReference type="InterPro" id="IPR037682">
    <property type="entry name" value="TonB_C"/>
</dbReference>
<keyword evidence="8 11" id="KW-1133">Transmembrane helix</keyword>
<feature type="compositionally biased region" description="Gly residues" evidence="10">
    <location>
        <begin position="93"/>
        <end position="103"/>
    </location>
</feature>
<dbReference type="InterPro" id="IPR003538">
    <property type="entry name" value="TonB"/>
</dbReference>
<keyword evidence="7" id="KW-0653">Protein transport</keyword>
<dbReference type="Pfam" id="PF03544">
    <property type="entry name" value="TonB_C"/>
    <property type="match status" value="1"/>
</dbReference>
<feature type="transmembrane region" description="Helical" evidence="11">
    <location>
        <begin position="6"/>
        <end position="26"/>
    </location>
</feature>
<evidence type="ECO:0000256" key="9">
    <source>
        <dbReference type="ARBA" id="ARBA00023136"/>
    </source>
</evidence>
<comment type="subcellular location">
    <subcellularLocation>
        <location evidence="1">Cell inner membrane</location>
        <topology evidence="1">Single-pass membrane protein</topology>
        <orientation evidence="1">Periplasmic side</orientation>
    </subcellularLocation>
</comment>
<evidence type="ECO:0000256" key="4">
    <source>
        <dbReference type="ARBA" id="ARBA00022475"/>
    </source>
</evidence>
<protein>
    <submittedName>
        <fullName evidence="13">Energy transducer TonB</fullName>
    </submittedName>
</protein>
<evidence type="ECO:0000256" key="1">
    <source>
        <dbReference type="ARBA" id="ARBA00004383"/>
    </source>
</evidence>
<evidence type="ECO:0000256" key="6">
    <source>
        <dbReference type="ARBA" id="ARBA00022692"/>
    </source>
</evidence>
<dbReference type="EMBL" id="JAYGJQ010000001">
    <property type="protein sequence ID" value="MEA9355669.1"/>
    <property type="molecule type" value="Genomic_DNA"/>
</dbReference>
<dbReference type="PROSITE" id="PS52015">
    <property type="entry name" value="TONB_CTD"/>
    <property type="match status" value="1"/>
</dbReference>
<evidence type="ECO:0000256" key="8">
    <source>
        <dbReference type="ARBA" id="ARBA00022989"/>
    </source>
</evidence>
<keyword evidence="3" id="KW-0813">Transport</keyword>
<dbReference type="SUPFAM" id="SSF74653">
    <property type="entry name" value="TolA/TonB C-terminal domain"/>
    <property type="match status" value="1"/>
</dbReference>
<keyword evidence="4" id="KW-1003">Cell membrane</keyword>
<name>A0ABU5VRK0_9BACT</name>
<keyword evidence="6 11" id="KW-0812">Transmembrane</keyword>
<evidence type="ECO:0000259" key="12">
    <source>
        <dbReference type="PROSITE" id="PS52015"/>
    </source>
</evidence>
<dbReference type="Gene3D" id="3.30.1150.10">
    <property type="match status" value="1"/>
</dbReference>
<dbReference type="RefSeq" id="WP_323575291.1">
    <property type="nucleotide sequence ID" value="NZ_JAYGJQ010000001.1"/>
</dbReference>
<keyword evidence="9 11" id="KW-0472">Membrane</keyword>
<dbReference type="Proteomes" id="UP001302274">
    <property type="component" value="Unassembled WGS sequence"/>
</dbReference>
<comment type="similarity">
    <text evidence="2">Belongs to the TonB family.</text>
</comment>
<evidence type="ECO:0000313" key="13">
    <source>
        <dbReference type="EMBL" id="MEA9355669.1"/>
    </source>
</evidence>
<feature type="compositionally biased region" description="Polar residues" evidence="10">
    <location>
        <begin position="63"/>
        <end position="72"/>
    </location>
</feature>
<keyword evidence="5" id="KW-0997">Cell inner membrane</keyword>